<dbReference type="Gene3D" id="3.90.50.10">
    <property type="entry name" value="Photosynthetic Reaction Center, subunit H, domain 2"/>
    <property type="match status" value="2"/>
</dbReference>
<dbReference type="Gene3D" id="4.10.540.10">
    <property type="entry name" value="Photosynthetic reaction centre, H subunit, N-terminal domain"/>
    <property type="match status" value="1"/>
</dbReference>
<dbReference type="InterPro" id="IPR027275">
    <property type="entry name" value="PRC-brl_dom"/>
</dbReference>
<name>A0A8G2FF46_ACIRU</name>
<feature type="transmembrane region" description="Helical" evidence="1">
    <location>
        <begin position="12"/>
        <end position="31"/>
    </location>
</feature>
<dbReference type="Pfam" id="PF05239">
    <property type="entry name" value="PRC"/>
    <property type="match status" value="1"/>
</dbReference>
<keyword evidence="5" id="KW-1185">Reference proteome</keyword>
<organism evidence="4 5">
    <name type="scientific">Acidiphilium rubrum</name>
    <dbReference type="NCBI Taxonomy" id="526"/>
    <lineage>
        <taxon>Bacteria</taxon>
        <taxon>Pseudomonadati</taxon>
        <taxon>Pseudomonadota</taxon>
        <taxon>Alphaproteobacteria</taxon>
        <taxon>Acetobacterales</taxon>
        <taxon>Acidocellaceae</taxon>
        <taxon>Acidiphilium</taxon>
    </lineage>
</organism>
<dbReference type="EMBL" id="FTNE01000002">
    <property type="protein sequence ID" value="SIQ17496.1"/>
    <property type="molecule type" value="Genomic_DNA"/>
</dbReference>
<dbReference type="Pfam" id="PF03967">
    <property type="entry name" value="PRCH"/>
    <property type="match status" value="1"/>
</dbReference>
<dbReference type="InterPro" id="IPR005652">
    <property type="entry name" value="Photo_RC_H"/>
</dbReference>
<comment type="caution">
    <text evidence="4">The sequence shown here is derived from an EMBL/GenBank/DDBJ whole genome shotgun (WGS) entry which is preliminary data.</text>
</comment>
<evidence type="ECO:0000259" key="3">
    <source>
        <dbReference type="Pfam" id="PF05239"/>
    </source>
</evidence>
<dbReference type="InterPro" id="IPR015810">
    <property type="entry name" value="Photo_RC_H_N"/>
</dbReference>
<dbReference type="RefSeq" id="WP_029311393.1">
    <property type="nucleotide sequence ID" value="NZ_DAOMCH010000020.1"/>
</dbReference>
<dbReference type="InterPro" id="IPR011033">
    <property type="entry name" value="PRC_barrel-like_sf"/>
</dbReference>
<dbReference type="AlphaFoldDB" id="A0A8G2FF46"/>
<dbReference type="NCBIfam" id="TIGR01150">
    <property type="entry name" value="puhA"/>
    <property type="match status" value="1"/>
</dbReference>
<keyword evidence="1" id="KW-0812">Transmembrane</keyword>
<dbReference type="InterPro" id="IPR037097">
    <property type="entry name" value="Photo_RC_H_N_sf"/>
</dbReference>
<evidence type="ECO:0000313" key="5">
    <source>
        <dbReference type="Proteomes" id="UP000186308"/>
    </source>
</evidence>
<protein>
    <submittedName>
        <fullName evidence="4">Photosynthetic reaction center H subunit</fullName>
    </submittedName>
</protein>
<dbReference type="SUPFAM" id="SSF50346">
    <property type="entry name" value="PRC-barrel domain"/>
    <property type="match status" value="2"/>
</dbReference>
<proteinExistence type="predicted"/>
<dbReference type="InterPro" id="IPR014747">
    <property type="entry name" value="Bac_photo_RC_H_C"/>
</dbReference>
<evidence type="ECO:0000313" key="4">
    <source>
        <dbReference type="EMBL" id="SIQ17496.1"/>
    </source>
</evidence>
<accession>A0A8G2FF46</accession>
<dbReference type="GO" id="GO:0030077">
    <property type="term" value="C:plasma membrane light-harvesting complex"/>
    <property type="evidence" value="ECO:0007669"/>
    <property type="project" value="InterPro"/>
</dbReference>
<gene>
    <name evidence="4" type="ORF">SAMN05421828_102103</name>
</gene>
<dbReference type="Proteomes" id="UP000186308">
    <property type="component" value="Unassembled WGS sequence"/>
</dbReference>
<dbReference type="GO" id="GO:0019684">
    <property type="term" value="P:photosynthesis, light reaction"/>
    <property type="evidence" value="ECO:0007669"/>
    <property type="project" value="InterPro"/>
</dbReference>
<feature type="domain" description="PRC-barrel" evidence="3">
    <location>
        <begin position="143"/>
        <end position="194"/>
    </location>
</feature>
<evidence type="ECO:0000259" key="2">
    <source>
        <dbReference type="Pfam" id="PF03967"/>
    </source>
</evidence>
<sequence length="284" mass="30889">MQTGAITPYIDVAQLVLYAFWIFFFGLVFYLQRESKREGYPLVTGHKGERLEGFPFLPTPKTFILPDGTTKSVPWNEPIEVINARSSAPWDGAPIIPLGNPMLDGIGPASYTQRSTHPEMMPEGEVRIAPLRVATDHWVAAEDPDPRGAPVICCDGVIGGTVVDIWIDRADQMPLWLEASVASDPARRVMFPIALCRVIANSNPFDNAWVSFGSIVSGSRGTAGLPRSASGVSVKLASVTAAQFAIAPPIAMPDIITPREEDRLMAYFASGHLYATPQRSEPLL</sequence>
<dbReference type="SUPFAM" id="SSF81490">
    <property type="entry name" value="Photosystem II reaction centre subunit H, transmembrane region"/>
    <property type="match status" value="1"/>
</dbReference>
<keyword evidence="1" id="KW-1133">Transmembrane helix</keyword>
<evidence type="ECO:0000256" key="1">
    <source>
        <dbReference type="SAM" id="Phobius"/>
    </source>
</evidence>
<reference evidence="4 5" key="1">
    <citation type="submission" date="2017-01" db="EMBL/GenBank/DDBJ databases">
        <authorList>
            <person name="Varghese N."/>
            <person name="Submissions S."/>
        </authorList>
    </citation>
    <scope>NUCLEOTIDE SEQUENCE [LARGE SCALE GENOMIC DNA]</scope>
    <source>
        <strain evidence="4 5">ATCC 35905</strain>
    </source>
</reference>
<feature type="domain" description="Photosynthetic reaction centre H subunit N-terminal" evidence="2">
    <location>
        <begin position="5"/>
        <end position="133"/>
    </location>
</feature>
<dbReference type="OrthoDB" id="8557487at2"/>
<keyword evidence="1" id="KW-0472">Membrane</keyword>